<dbReference type="Proteomes" id="UP000283128">
    <property type="component" value="Unassembled WGS sequence"/>
</dbReference>
<evidence type="ECO:0000313" key="4">
    <source>
        <dbReference type="Proteomes" id="UP000283128"/>
    </source>
</evidence>
<dbReference type="Pfam" id="PF13676">
    <property type="entry name" value="TIR_2"/>
    <property type="match status" value="1"/>
</dbReference>
<dbReference type="SUPFAM" id="SSF52200">
    <property type="entry name" value="Toll/Interleukin receptor TIR domain"/>
    <property type="match status" value="1"/>
</dbReference>
<name>A0A3S2YZG5_9ACTN</name>
<dbReference type="AlphaFoldDB" id="A0A3S2YZG5"/>
<dbReference type="GO" id="GO:0007165">
    <property type="term" value="P:signal transduction"/>
    <property type="evidence" value="ECO:0007669"/>
    <property type="project" value="InterPro"/>
</dbReference>
<organism evidence="3 4">
    <name type="scientific">Streptomyces antnestii</name>
    <dbReference type="NCBI Taxonomy" id="2494256"/>
    <lineage>
        <taxon>Bacteria</taxon>
        <taxon>Bacillati</taxon>
        <taxon>Actinomycetota</taxon>
        <taxon>Actinomycetes</taxon>
        <taxon>Kitasatosporales</taxon>
        <taxon>Streptomycetaceae</taxon>
        <taxon>Streptomyces</taxon>
    </lineage>
</organism>
<dbReference type="EMBL" id="RZYA01000009">
    <property type="protein sequence ID" value="RVU22926.1"/>
    <property type="molecule type" value="Genomic_DNA"/>
</dbReference>
<sequence length="366" mass="38910">MDPSAFFYTSCTRGDGWPALTRFHADLEYRLRAQEGYGVSGALGAAANPGTAPGGAITRAGVMIALYSPGYFQDRGCGLEWAVVQSRMRHHARAGGGQVPGCLIPVCWKPVADGMIPDAVRRSESFPGPGAFDWLREQGLESLVSSQAPGADERYYGFVEQLAKSILAAGRAGLEPLDADEADGTVPAFGSPYGAPGPVPPVPGRPVRGTPDQPSPRHENATGEPRSVAISYVGADQAWADWMGEVLSDGGHSVRQWRWRVGRETLSQAVARARDAADRVVVVFSRNYFDAGDTAPTDWEAAFTPPASDPSWLVAVQIDAAPRPVLVRGVEVLALPGAGPDQAERLRDEVRATADARRRDPAGGAR</sequence>
<protein>
    <submittedName>
        <fullName evidence="3">TIR domain-containing protein</fullName>
    </submittedName>
</protein>
<evidence type="ECO:0000313" key="3">
    <source>
        <dbReference type="EMBL" id="RVU22926.1"/>
    </source>
</evidence>
<comment type="caution">
    <text evidence="3">The sequence shown here is derived from an EMBL/GenBank/DDBJ whole genome shotgun (WGS) entry which is preliminary data.</text>
</comment>
<keyword evidence="4" id="KW-1185">Reference proteome</keyword>
<evidence type="ECO:0000259" key="2">
    <source>
        <dbReference type="Pfam" id="PF13676"/>
    </source>
</evidence>
<accession>A0A3S2YZG5</accession>
<evidence type="ECO:0000256" key="1">
    <source>
        <dbReference type="SAM" id="MobiDB-lite"/>
    </source>
</evidence>
<feature type="region of interest" description="Disordered" evidence="1">
    <location>
        <begin position="341"/>
        <end position="366"/>
    </location>
</feature>
<proteinExistence type="predicted"/>
<feature type="domain" description="TIR" evidence="2">
    <location>
        <begin position="228"/>
        <end position="336"/>
    </location>
</feature>
<gene>
    <name evidence="3" type="ORF">EOT10_20885</name>
</gene>
<reference evidence="3 4" key="1">
    <citation type="submission" date="2019-01" db="EMBL/GenBank/DDBJ databases">
        <title>Genome sequences of Streptomyces and Rhizobium isolates collected from root and soil.</title>
        <authorList>
            <person name="Chhettri S."/>
            <person name="Sevigny J.L."/>
            <person name="Sen A."/>
            <person name="Ennis N."/>
            <person name="Tisa L."/>
        </authorList>
    </citation>
    <scope>NUCLEOTIDE SEQUENCE [LARGE SCALE GENOMIC DNA]</scope>
    <source>
        <strain evidence="3 4">San01</strain>
    </source>
</reference>
<dbReference type="OrthoDB" id="9150238at2"/>
<dbReference type="InterPro" id="IPR035897">
    <property type="entry name" value="Toll_tir_struct_dom_sf"/>
</dbReference>
<dbReference type="RefSeq" id="WP_127829772.1">
    <property type="nucleotide sequence ID" value="NZ_RZYA01000009.1"/>
</dbReference>
<feature type="compositionally biased region" description="Pro residues" evidence="1">
    <location>
        <begin position="195"/>
        <end position="204"/>
    </location>
</feature>
<dbReference type="InterPro" id="IPR000157">
    <property type="entry name" value="TIR_dom"/>
</dbReference>
<feature type="compositionally biased region" description="Basic and acidic residues" evidence="1">
    <location>
        <begin position="342"/>
        <end position="366"/>
    </location>
</feature>
<feature type="region of interest" description="Disordered" evidence="1">
    <location>
        <begin position="180"/>
        <end position="225"/>
    </location>
</feature>